<dbReference type="SUPFAM" id="SSF55729">
    <property type="entry name" value="Acyl-CoA N-acyltransferases (Nat)"/>
    <property type="match status" value="1"/>
</dbReference>
<dbReference type="InterPro" id="IPR000182">
    <property type="entry name" value="GNAT_dom"/>
</dbReference>
<dbReference type="EMBL" id="BORR01000015">
    <property type="protein sequence ID" value="GIO38793.1"/>
    <property type="molecule type" value="Genomic_DNA"/>
</dbReference>
<reference evidence="2 3" key="1">
    <citation type="submission" date="2021-03" db="EMBL/GenBank/DDBJ databases">
        <title>Antimicrobial resistance genes in bacteria isolated from Japanese honey, and their potential for conferring macrolide and lincosamide resistance in the American foulbrood pathogen Paenibacillus larvae.</title>
        <authorList>
            <person name="Okamoto M."/>
            <person name="Kumagai M."/>
            <person name="Kanamori H."/>
            <person name="Takamatsu D."/>
        </authorList>
    </citation>
    <scope>NUCLEOTIDE SEQUENCE [LARGE SCALE GENOMIC DNA]</scope>
    <source>
        <strain evidence="2 3">J41TS12</strain>
    </source>
</reference>
<sequence>MKEILRSYKQTPASSIAARCIPITAKGVVRGRLRPITGDTLQNPAEIKLIAEWREASADWFTTRFPLSEAGTARWLEQVWRADDRILFFVEDEECTPVGQVGILHYDPLKKQCEFDNLLRGRKGKFGNIMMYALITLGIWTIEELDVMEGFIRVVADNYRAIRMYESLGAEEIERISLIRLEENGVTRWVPGHPGSSTPPERELAKMRIKREVFLKLHQSNLPT</sequence>
<dbReference type="GO" id="GO:0016747">
    <property type="term" value="F:acyltransferase activity, transferring groups other than amino-acyl groups"/>
    <property type="evidence" value="ECO:0007669"/>
    <property type="project" value="InterPro"/>
</dbReference>
<dbReference type="Proteomes" id="UP000681162">
    <property type="component" value="Unassembled WGS sequence"/>
</dbReference>
<dbReference type="AlphaFoldDB" id="A0A919XYD2"/>
<feature type="domain" description="N-acetyltransferase" evidence="1">
    <location>
        <begin position="51"/>
        <end position="170"/>
    </location>
</feature>
<dbReference type="Pfam" id="PF13302">
    <property type="entry name" value="Acetyltransf_3"/>
    <property type="match status" value="1"/>
</dbReference>
<comment type="caution">
    <text evidence="2">The sequence shown here is derived from an EMBL/GenBank/DDBJ whole genome shotgun (WGS) entry which is preliminary data.</text>
</comment>
<organism evidence="2 3">
    <name type="scientific">Paenibacillus antibioticophila</name>
    <dbReference type="NCBI Taxonomy" id="1274374"/>
    <lineage>
        <taxon>Bacteria</taxon>
        <taxon>Bacillati</taxon>
        <taxon>Bacillota</taxon>
        <taxon>Bacilli</taxon>
        <taxon>Bacillales</taxon>
        <taxon>Paenibacillaceae</taxon>
        <taxon>Paenibacillus</taxon>
    </lineage>
</organism>
<dbReference type="RefSeq" id="WP_212941219.1">
    <property type="nucleotide sequence ID" value="NZ_BORR01000015.1"/>
</dbReference>
<proteinExistence type="predicted"/>
<gene>
    <name evidence="2" type="ORF">J41TS12_36540</name>
</gene>
<name>A0A919XYD2_9BACL</name>
<evidence type="ECO:0000259" key="1">
    <source>
        <dbReference type="Pfam" id="PF13302"/>
    </source>
</evidence>
<evidence type="ECO:0000313" key="2">
    <source>
        <dbReference type="EMBL" id="GIO38793.1"/>
    </source>
</evidence>
<keyword evidence="3" id="KW-1185">Reference proteome</keyword>
<dbReference type="InterPro" id="IPR016181">
    <property type="entry name" value="Acyl_CoA_acyltransferase"/>
</dbReference>
<evidence type="ECO:0000313" key="3">
    <source>
        <dbReference type="Proteomes" id="UP000681162"/>
    </source>
</evidence>
<accession>A0A919XYD2</accession>
<dbReference type="Gene3D" id="3.40.630.30">
    <property type="match status" value="1"/>
</dbReference>
<protein>
    <recommendedName>
        <fullName evidence="1">N-acetyltransferase domain-containing protein</fullName>
    </recommendedName>
</protein>